<evidence type="ECO:0000259" key="1">
    <source>
        <dbReference type="Pfam" id="PF01464"/>
    </source>
</evidence>
<proteinExistence type="predicted"/>
<reference evidence="5" key="1">
    <citation type="submission" date="2020-05" db="EMBL/GenBank/DDBJ databases">
        <authorList>
            <person name="Chiriac C."/>
            <person name="Salcher M."/>
            <person name="Ghai R."/>
            <person name="Kavagutti S V."/>
        </authorList>
    </citation>
    <scope>NUCLEOTIDE SEQUENCE</scope>
</reference>
<dbReference type="EMBL" id="LR798290">
    <property type="protein sequence ID" value="CAB5220596.1"/>
    <property type="molecule type" value="Genomic_DNA"/>
</dbReference>
<accession>A0A6J5T6Q8</accession>
<name>A0A6J5T6Q8_9CAUD</name>
<dbReference type="PROSITE" id="PS51257">
    <property type="entry name" value="PROKAR_LIPOPROTEIN"/>
    <property type="match status" value="1"/>
</dbReference>
<dbReference type="EMBL" id="LR797169">
    <property type="protein sequence ID" value="CAB4191558.1"/>
    <property type="molecule type" value="Genomic_DNA"/>
</dbReference>
<protein>
    <submittedName>
        <fullName evidence="5">LT_GEWL domain containing protein</fullName>
    </submittedName>
</protein>
<evidence type="ECO:0000313" key="6">
    <source>
        <dbReference type="EMBL" id="CAB5220596.1"/>
    </source>
</evidence>
<organism evidence="5">
    <name type="scientific">uncultured Caudovirales phage</name>
    <dbReference type="NCBI Taxonomy" id="2100421"/>
    <lineage>
        <taxon>Viruses</taxon>
        <taxon>Duplodnaviria</taxon>
        <taxon>Heunggongvirae</taxon>
        <taxon>Uroviricota</taxon>
        <taxon>Caudoviricetes</taxon>
        <taxon>Peduoviridae</taxon>
        <taxon>Maltschvirus</taxon>
        <taxon>Maltschvirus maltsch</taxon>
    </lineage>
</organism>
<evidence type="ECO:0000313" key="3">
    <source>
        <dbReference type="EMBL" id="CAB4176503.1"/>
    </source>
</evidence>
<dbReference type="Pfam" id="PF01464">
    <property type="entry name" value="SLT"/>
    <property type="match status" value="1"/>
</dbReference>
<dbReference type="EMBL" id="LR796453">
    <property type="protein sequence ID" value="CAB4145687.1"/>
    <property type="molecule type" value="Genomic_DNA"/>
</dbReference>
<evidence type="ECO:0000313" key="2">
    <source>
        <dbReference type="EMBL" id="CAB4145687.1"/>
    </source>
</evidence>
<dbReference type="SUPFAM" id="SSF53955">
    <property type="entry name" value="Lysozyme-like"/>
    <property type="match status" value="1"/>
</dbReference>
<evidence type="ECO:0000313" key="4">
    <source>
        <dbReference type="EMBL" id="CAB4191558.1"/>
    </source>
</evidence>
<sequence>MKRLTALAVLALSVISSCGTGTEETSETKPPRITVIISTPAPTTTTTTIQPELNAHEALQEDLAETTGTTTTETPLVSDPLDYIDEQRMFHGKCGEWHDLALSVGWSESEWPTLSRILYRESRCTPLAFNGSDAGLVQINQIHTKWAGQMGMEWPDDLFDPENNLLFAYRLWSGREANGQCGWTPWSIDC</sequence>
<dbReference type="InterPro" id="IPR023346">
    <property type="entry name" value="Lysozyme-like_dom_sf"/>
</dbReference>
<feature type="domain" description="Transglycosylase SLT" evidence="1">
    <location>
        <begin position="108"/>
        <end position="170"/>
    </location>
</feature>
<evidence type="ECO:0000313" key="5">
    <source>
        <dbReference type="EMBL" id="CAB4223299.1"/>
    </source>
</evidence>
<dbReference type="InterPro" id="IPR008258">
    <property type="entry name" value="Transglycosylase_SLT_dom_1"/>
</dbReference>
<dbReference type="EMBL" id="LR797535">
    <property type="protein sequence ID" value="CAB4223299.1"/>
    <property type="molecule type" value="Genomic_DNA"/>
</dbReference>
<dbReference type="EMBL" id="LR796931">
    <property type="protein sequence ID" value="CAB4176503.1"/>
    <property type="molecule type" value="Genomic_DNA"/>
</dbReference>
<dbReference type="Gene3D" id="1.10.530.10">
    <property type="match status" value="1"/>
</dbReference>
<gene>
    <name evidence="4" type="ORF">UFOVP1219_64</name>
    <name evidence="5" type="ORF">UFOVP1671_39</name>
    <name evidence="6" type="ORF">UFOVP358_68</name>
    <name evidence="2" type="ORF">UFOVP476_36</name>
    <name evidence="3" type="ORF">UFOVP986_39</name>
</gene>